<reference evidence="1" key="1">
    <citation type="submission" date="2019-05" db="EMBL/GenBank/DDBJ databases">
        <title>Metatranscriptomic reconstruction reveals RNA viruses with the potential to shape carbon cycling in soil.</title>
        <authorList>
            <person name="Starr E.P."/>
            <person name="Nuccio E."/>
            <person name="Pett-Ridge J."/>
            <person name="Banfield J.F."/>
            <person name="Firestone M.K."/>
        </authorList>
    </citation>
    <scope>NUCLEOTIDE SEQUENCE</scope>
    <source>
        <strain evidence="1">H2_Rhizo_Litter_49_scaffold_2430</strain>
    </source>
</reference>
<sequence>LAGDLLVPLESYQWAPILTYRVLLAVLDPLEN</sequence>
<organism evidence="1">
    <name type="scientific">Leviviridae sp</name>
    <dbReference type="NCBI Taxonomy" id="2027243"/>
    <lineage>
        <taxon>Viruses</taxon>
        <taxon>Riboviria</taxon>
        <taxon>Orthornavirae</taxon>
        <taxon>Lenarviricota</taxon>
        <taxon>Leviviricetes</taxon>
        <taxon>Norzivirales</taxon>
        <taxon>Fiersviridae</taxon>
    </lineage>
</organism>
<protein>
    <submittedName>
        <fullName evidence="1">Uncharacterized protein</fullName>
    </submittedName>
</protein>
<evidence type="ECO:0000313" key="1">
    <source>
        <dbReference type="EMBL" id="QDH87426.1"/>
    </source>
</evidence>
<gene>
    <name evidence="1" type="ORF">H2RhizoLitter492430_000001</name>
</gene>
<accession>A0A514D1E2</accession>
<feature type="non-terminal residue" evidence="1">
    <location>
        <position position="1"/>
    </location>
</feature>
<name>A0A514D1E2_9VIRU</name>
<proteinExistence type="predicted"/>
<dbReference type="EMBL" id="MN033364">
    <property type="protein sequence ID" value="QDH87426.1"/>
    <property type="molecule type" value="Genomic_RNA"/>
</dbReference>